<feature type="compositionally biased region" description="Polar residues" evidence="1">
    <location>
        <begin position="42"/>
        <end position="60"/>
    </location>
</feature>
<proteinExistence type="predicted"/>
<dbReference type="AlphaFoldDB" id="A0A8T0BLT0"/>
<reference evidence="2" key="1">
    <citation type="submission" date="2020-08" db="EMBL/GenBank/DDBJ databases">
        <title>Chromosome-level assembly of Southern catfish (Silurus meridionalis) provides insights into visual adaptation to the nocturnal and benthic lifestyles.</title>
        <authorList>
            <person name="Zhang Y."/>
            <person name="Wang D."/>
            <person name="Peng Z."/>
        </authorList>
    </citation>
    <scope>NUCLEOTIDE SEQUENCE</scope>
    <source>
        <strain evidence="2">SWU-2019-XX</strain>
        <tissue evidence="2">Muscle</tissue>
    </source>
</reference>
<dbReference type="Proteomes" id="UP000606274">
    <property type="component" value="Unassembled WGS sequence"/>
</dbReference>
<evidence type="ECO:0000313" key="3">
    <source>
        <dbReference type="Proteomes" id="UP000606274"/>
    </source>
</evidence>
<dbReference type="EMBL" id="JABFDY010000004">
    <property type="protein sequence ID" value="KAF7707885.1"/>
    <property type="molecule type" value="Genomic_DNA"/>
</dbReference>
<comment type="caution">
    <text evidence="2">The sequence shown here is derived from an EMBL/GenBank/DDBJ whole genome shotgun (WGS) entry which is preliminary data.</text>
</comment>
<organism evidence="2 3">
    <name type="scientific">Silurus meridionalis</name>
    <name type="common">Southern catfish</name>
    <name type="synonym">Silurus soldatovi meridionalis</name>
    <dbReference type="NCBI Taxonomy" id="175797"/>
    <lineage>
        <taxon>Eukaryota</taxon>
        <taxon>Metazoa</taxon>
        <taxon>Chordata</taxon>
        <taxon>Craniata</taxon>
        <taxon>Vertebrata</taxon>
        <taxon>Euteleostomi</taxon>
        <taxon>Actinopterygii</taxon>
        <taxon>Neopterygii</taxon>
        <taxon>Teleostei</taxon>
        <taxon>Ostariophysi</taxon>
        <taxon>Siluriformes</taxon>
        <taxon>Siluridae</taxon>
        <taxon>Silurus</taxon>
    </lineage>
</organism>
<accession>A0A8T0BLT0</accession>
<gene>
    <name evidence="2" type="ORF">HF521_016942</name>
</gene>
<evidence type="ECO:0000256" key="1">
    <source>
        <dbReference type="SAM" id="MobiDB-lite"/>
    </source>
</evidence>
<feature type="region of interest" description="Disordered" evidence="1">
    <location>
        <begin position="1"/>
        <end position="25"/>
    </location>
</feature>
<name>A0A8T0BLT0_SILME</name>
<keyword evidence="3" id="KW-1185">Reference proteome</keyword>
<sequence length="144" mass="15861">MPPRKMHRGTGKPCLSQTAKDGTGWVEEDIGMPSAVANHSCFTAQAGPTESAKLQSQTPVLPNATDETSTHRPLLPQTRRPLIVLYRLRQDVHSSSSTAADETPTHPLPLQTRRPLIVLYCHRRDVHSSSSKALCETNTNKQTQ</sequence>
<feature type="compositionally biased region" description="Basic residues" evidence="1">
    <location>
        <begin position="1"/>
        <end position="10"/>
    </location>
</feature>
<feature type="region of interest" description="Disordered" evidence="1">
    <location>
        <begin position="42"/>
        <end position="78"/>
    </location>
</feature>
<protein>
    <submittedName>
        <fullName evidence="2">Uncharacterized protein</fullName>
    </submittedName>
</protein>
<evidence type="ECO:0000313" key="2">
    <source>
        <dbReference type="EMBL" id="KAF7707885.1"/>
    </source>
</evidence>